<organism evidence="1">
    <name type="scientific">marine sediment metagenome</name>
    <dbReference type="NCBI Taxonomy" id="412755"/>
    <lineage>
        <taxon>unclassified sequences</taxon>
        <taxon>metagenomes</taxon>
        <taxon>ecological metagenomes</taxon>
    </lineage>
</organism>
<protein>
    <submittedName>
        <fullName evidence="1">Uncharacterized protein</fullName>
    </submittedName>
</protein>
<feature type="non-terminal residue" evidence="1">
    <location>
        <position position="1"/>
    </location>
</feature>
<sequence>NGTIYNSQPSINVTVFDTYLDTLWYRVGNTNITLTNNTEVLLNLTIWDSLPEEGVFIIYFYANDLVGNLNNTLVLTLYKDIKAPTIIIDSPQSKDLFGDNSPSVSLNVTDANLDEVWYQLSNGTVTTSNYTWTGFINQTVWNQVGNGTVTIKFYANDTFNHLGFANVTVRKSIWNPIILVEDPPENELFGLIAPNFTIYKSGTELNTTWYTLDNGLTNFTFTGLNGTIDQDVWGLFGFENVIIRFYINDSLGKIGFDEVLVLKDPNPPLITINSPDDGEYYADLPDIQVTATDPNLESVWYTIGGTKIMLTNGVSEPLDSSL</sequence>
<reference evidence="1" key="1">
    <citation type="journal article" date="2014" name="Front. Microbiol.">
        <title>High frequency of phylogenetically diverse reductive dehalogenase-homologous genes in deep subseafloor sedimentary metagenomes.</title>
        <authorList>
            <person name="Kawai M."/>
            <person name="Futagami T."/>
            <person name="Toyoda A."/>
            <person name="Takaki Y."/>
            <person name="Nishi S."/>
            <person name="Hori S."/>
            <person name="Arai W."/>
            <person name="Tsubouchi T."/>
            <person name="Morono Y."/>
            <person name="Uchiyama I."/>
            <person name="Ito T."/>
            <person name="Fujiyama A."/>
            <person name="Inagaki F."/>
            <person name="Takami H."/>
        </authorList>
    </citation>
    <scope>NUCLEOTIDE SEQUENCE</scope>
    <source>
        <strain evidence="1">Expedition CK06-06</strain>
    </source>
</reference>
<feature type="non-terminal residue" evidence="1">
    <location>
        <position position="322"/>
    </location>
</feature>
<evidence type="ECO:0000313" key="1">
    <source>
        <dbReference type="EMBL" id="GAG89903.1"/>
    </source>
</evidence>
<gene>
    <name evidence="1" type="ORF">S01H4_23110</name>
</gene>
<dbReference type="AlphaFoldDB" id="X1C0B2"/>
<accession>X1C0B2</accession>
<proteinExistence type="predicted"/>
<dbReference type="EMBL" id="BART01010684">
    <property type="protein sequence ID" value="GAG89903.1"/>
    <property type="molecule type" value="Genomic_DNA"/>
</dbReference>
<name>X1C0B2_9ZZZZ</name>
<comment type="caution">
    <text evidence="1">The sequence shown here is derived from an EMBL/GenBank/DDBJ whole genome shotgun (WGS) entry which is preliminary data.</text>
</comment>